<dbReference type="EMBL" id="UOES01000257">
    <property type="protein sequence ID" value="VAW27538.1"/>
    <property type="molecule type" value="Genomic_DNA"/>
</dbReference>
<evidence type="ECO:0000313" key="1">
    <source>
        <dbReference type="EMBL" id="VAW27538.1"/>
    </source>
</evidence>
<sequence>MKVLTFIVCLLSCLPLLGQDNELSQELDTIKMIQINEIKDHSIKYVVDGLDVRFSKTNTIEHLEGWINSIEAEMDSSIEMKAALTNRFNELKNIFEYILNSKSITVQNP</sequence>
<organism evidence="1">
    <name type="scientific">hydrothermal vent metagenome</name>
    <dbReference type="NCBI Taxonomy" id="652676"/>
    <lineage>
        <taxon>unclassified sequences</taxon>
        <taxon>metagenomes</taxon>
        <taxon>ecological metagenomes</taxon>
    </lineage>
</organism>
<proteinExistence type="predicted"/>
<feature type="non-terminal residue" evidence="1">
    <location>
        <position position="109"/>
    </location>
</feature>
<name>A0A3B0UAR3_9ZZZZ</name>
<accession>A0A3B0UAR3</accession>
<gene>
    <name evidence="1" type="ORF">MNBD_BACTEROID06-174</name>
</gene>
<reference evidence="1" key="1">
    <citation type="submission" date="2018-06" db="EMBL/GenBank/DDBJ databases">
        <authorList>
            <person name="Zhirakovskaya E."/>
        </authorList>
    </citation>
    <scope>NUCLEOTIDE SEQUENCE</scope>
</reference>
<protein>
    <submittedName>
        <fullName evidence="1">Uncharacterized protein</fullName>
    </submittedName>
</protein>
<dbReference type="AlphaFoldDB" id="A0A3B0UAR3"/>